<name>A0A263CZD2_9PSEU</name>
<keyword evidence="3" id="KW-1185">Reference proteome</keyword>
<dbReference type="InParanoid" id="A0A263CZD2"/>
<feature type="transmembrane region" description="Helical" evidence="1">
    <location>
        <begin position="49"/>
        <end position="70"/>
    </location>
</feature>
<dbReference type="RefSeq" id="WP_094864551.1">
    <property type="nucleotide sequence ID" value="NZ_NKYE01000014.1"/>
</dbReference>
<sequence>MGKGGWAFLRGLGLVVMAGCGQAIFRGFFDRDAQLLWGAFDWAPGGREGRLAVIGAIALGGLLIAVVAGFGGRRSSRDGNQAVST</sequence>
<evidence type="ECO:0000256" key="1">
    <source>
        <dbReference type="SAM" id="Phobius"/>
    </source>
</evidence>
<keyword evidence="1" id="KW-0472">Membrane</keyword>
<protein>
    <submittedName>
        <fullName evidence="2">Uncharacterized protein</fullName>
    </submittedName>
</protein>
<proteinExistence type="predicted"/>
<accession>A0A263CZD2</accession>
<keyword evidence="1" id="KW-1133">Transmembrane helix</keyword>
<dbReference type="EMBL" id="NKYE01000014">
    <property type="protein sequence ID" value="OZM71248.1"/>
    <property type="molecule type" value="Genomic_DNA"/>
</dbReference>
<reference evidence="2 3" key="1">
    <citation type="submission" date="2017-07" db="EMBL/GenBank/DDBJ databases">
        <title>Amycolatopsis antarcticus sp. nov., isolated from the surface of an Antarcticus brown macroalga.</title>
        <authorList>
            <person name="Wang J."/>
            <person name="Leiva S."/>
            <person name="Huang J."/>
            <person name="Huang Y."/>
        </authorList>
    </citation>
    <scope>NUCLEOTIDE SEQUENCE [LARGE SCALE GENOMIC DNA]</scope>
    <source>
        <strain evidence="2 3">AU-G6</strain>
    </source>
</reference>
<dbReference type="AlphaFoldDB" id="A0A263CZD2"/>
<comment type="caution">
    <text evidence="2">The sequence shown here is derived from an EMBL/GenBank/DDBJ whole genome shotgun (WGS) entry which is preliminary data.</text>
</comment>
<organism evidence="2 3">
    <name type="scientific">Amycolatopsis antarctica</name>
    <dbReference type="NCBI Taxonomy" id="1854586"/>
    <lineage>
        <taxon>Bacteria</taxon>
        <taxon>Bacillati</taxon>
        <taxon>Actinomycetota</taxon>
        <taxon>Actinomycetes</taxon>
        <taxon>Pseudonocardiales</taxon>
        <taxon>Pseudonocardiaceae</taxon>
        <taxon>Amycolatopsis</taxon>
    </lineage>
</organism>
<dbReference type="OrthoDB" id="4248303at2"/>
<keyword evidence="1" id="KW-0812">Transmembrane</keyword>
<gene>
    <name evidence="2" type="ORF">CFN78_20835</name>
</gene>
<dbReference type="Proteomes" id="UP000242444">
    <property type="component" value="Unassembled WGS sequence"/>
</dbReference>
<feature type="transmembrane region" description="Helical" evidence="1">
    <location>
        <begin position="7"/>
        <end position="29"/>
    </location>
</feature>
<evidence type="ECO:0000313" key="2">
    <source>
        <dbReference type="EMBL" id="OZM71248.1"/>
    </source>
</evidence>
<evidence type="ECO:0000313" key="3">
    <source>
        <dbReference type="Proteomes" id="UP000242444"/>
    </source>
</evidence>